<dbReference type="OrthoDB" id="210273at2"/>
<protein>
    <submittedName>
        <fullName evidence="1">KWG Leptospira</fullName>
    </submittedName>
</protein>
<dbReference type="PANTHER" id="PTHR37841:SF1">
    <property type="entry name" value="DUF3298 DOMAIN-CONTAINING PROTEIN"/>
    <property type="match status" value="1"/>
</dbReference>
<gene>
    <name evidence="1" type="ORF">KOR34_10770</name>
</gene>
<organism evidence="1 2">
    <name type="scientific">Posidoniimonas corsicana</name>
    <dbReference type="NCBI Taxonomy" id="1938618"/>
    <lineage>
        <taxon>Bacteria</taxon>
        <taxon>Pseudomonadati</taxon>
        <taxon>Planctomycetota</taxon>
        <taxon>Planctomycetia</taxon>
        <taxon>Pirellulales</taxon>
        <taxon>Lacipirellulaceae</taxon>
        <taxon>Posidoniimonas</taxon>
    </lineage>
</organism>
<dbReference type="InterPro" id="IPR032774">
    <property type="entry name" value="WG_beta_rep"/>
</dbReference>
<dbReference type="PANTHER" id="PTHR37841">
    <property type="entry name" value="GLR2918 PROTEIN"/>
    <property type="match status" value="1"/>
</dbReference>
<dbReference type="Proteomes" id="UP000316714">
    <property type="component" value="Unassembled WGS sequence"/>
</dbReference>
<accession>A0A5C5VC35</accession>
<evidence type="ECO:0000313" key="1">
    <source>
        <dbReference type="EMBL" id="TWT36176.1"/>
    </source>
</evidence>
<dbReference type="EMBL" id="SIHJ01000001">
    <property type="protein sequence ID" value="TWT36176.1"/>
    <property type="molecule type" value="Genomic_DNA"/>
</dbReference>
<keyword evidence="2" id="KW-1185">Reference proteome</keyword>
<dbReference type="RefSeq" id="WP_146562880.1">
    <property type="nucleotide sequence ID" value="NZ_SIHJ01000001.1"/>
</dbReference>
<dbReference type="Pfam" id="PF14903">
    <property type="entry name" value="WG_beta_rep"/>
    <property type="match status" value="5"/>
</dbReference>
<dbReference type="SUPFAM" id="SSF69360">
    <property type="entry name" value="Cell wall binding repeat"/>
    <property type="match status" value="1"/>
</dbReference>
<dbReference type="AlphaFoldDB" id="A0A5C5VC35"/>
<proteinExistence type="predicted"/>
<reference evidence="1 2" key="1">
    <citation type="submission" date="2019-02" db="EMBL/GenBank/DDBJ databases">
        <title>Deep-cultivation of Planctomycetes and their phenomic and genomic characterization uncovers novel biology.</title>
        <authorList>
            <person name="Wiegand S."/>
            <person name="Jogler M."/>
            <person name="Boedeker C."/>
            <person name="Pinto D."/>
            <person name="Vollmers J."/>
            <person name="Rivas-Marin E."/>
            <person name="Kohn T."/>
            <person name="Peeters S.H."/>
            <person name="Heuer A."/>
            <person name="Rast P."/>
            <person name="Oberbeckmann S."/>
            <person name="Bunk B."/>
            <person name="Jeske O."/>
            <person name="Meyerdierks A."/>
            <person name="Storesund J.E."/>
            <person name="Kallscheuer N."/>
            <person name="Luecker S."/>
            <person name="Lage O.M."/>
            <person name="Pohl T."/>
            <person name="Merkel B.J."/>
            <person name="Hornburger P."/>
            <person name="Mueller R.-W."/>
            <person name="Bruemmer F."/>
            <person name="Labrenz M."/>
            <person name="Spormann A.M."/>
            <person name="Op Den Camp H."/>
            <person name="Overmann J."/>
            <person name="Amann R."/>
            <person name="Jetten M.S.M."/>
            <person name="Mascher T."/>
            <person name="Medema M.H."/>
            <person name="Devos D.P."/>
            <person name="Kaster A.-K."/>
            <person name="Ovreas L."/>
            <person name="Rohde M."/>
            <person name="Galperin M.Y."/>
            <person name="Jogler C."/>
        </authorList>
    </citation>
    <scope>NUCLEOTIDE SEQUENCE [LARGE SCALE GENOMIC DNA]</scope>
    <source>
        <strain evidence="1 2">KOR34</strain>
    </source>
</reference>
<sequence>MARCSENRQLYPTRIDGRFGCIDSAGQVVIDPKFDVAGGFREGVAGVWMWSGPPDDSGRPSALHGFINDSGDWIAKPAYAESREFSDGLAAVQLGKKWGYLDLSGRMAIEPRFRVAWEFSEGLAPVELNAKTMAMINRQGEVVFEMAGARLGGCGDGLIPCEQKRSWSYLRPDGSVAFEVECTAAGGFQEGRAGVLRSGLTGYLDTDGQWAIPPTYPQGGNFSEGLAAVELPAAGGGSRAPGEPQTFAYIDRSGKQAIEQTFLGAQPFSDGLAAVQIDDHDRYAYIDRQGTVAIPPMKCGFAKPFEGELAAVQHPRNFDRFGYINRQGEFVWRW</sequence>
<evidence type="ECO:0000313" key="2">
    <source>
        <dbReference type="Proteomes" id="UP000316714"/>
    </source>
</evidence>
<name>A0A5C5VC35_9BACT</name>
<comment type="caution">
    <text evidence="1">The sequence shown here is derived from an EMBL/GenBank/DDBJ whole genome shotgun (WGS) entry which is preliminary data.</text>
</comment>